<dbReference type="PANTHER" id="PTHR30537:SF5">
    <property type="entry name" value="HTH-TYPE TRANSCRIPTIONAL ACTIVATOR TTDR-RELATED"/>
    <property type="match status" value="1"/>
</dbReference>
<evidence type="ECO:0000256" key="4">
    <source>
        <dbReference type="ARBA" id="ARBA00023163"/>
    </source>
</evidence>
<gene>
    <name evidence="6" type="ORF">GCM10007894_24260</name>
</gene>
<dbReference type="PROSITE" id="PS50931">
    <property type="entry name" value="HTH_LYSR"/>
    <property type="match status" value="1"/>
</dbReference>
<dbReference type="GO" id="GO:0003700">
    <property type="term" value="F:DNA-binding transcription factor activity"/>
    <property type="evidence" value="ECO:0007669"/>
    <property type="project" value="InterPro"/>
</dbReference>
<organism evidence="6 7">
    <name type="scientific">Paraferrimonas haliotis</name>
    <dbReference type="NCBI Taxonomy" id="2013866"/>
    <lineage>
        <taxon>Bacteria</taxon>
        <taxon>Pseudomonadati</taxon>
        <taxon>Pseudomonadota</taxon>
        <taxon>Gammaproteobacteria</taxon>
        <taxon>Alteromonadales</taxon>
        <taxon>Ferrimonadaceae</taxon>
        <taxon>Paraferrimonas</taxon>
    </lineage>
</organism>
<dbReference type="Pfam" id="PF03466">
    <property type="entry name" value="LysR_substrate"/>
    <property type="match status" value="1"/>
</dbReference>
<keyword evidence="4" id="KW-0804">Transcription</keyword>
<sequence>MAGTSMNDLNGLVIFAKVATFKSFAKAARAMNVPTTTVSRKVQALEQQLGAKLLNRSTRTLSLTEVGEQILPKAQLITDTLTEVELDAEQAGTKPIGTLVVSAPPALSRDLLGGLLAQFHRRYPSIDVNLISSNRFQDLTKQNIDFALRLGPLTDSNLIALPLSKVHYCLVASADYLAEHPTPQHPNELEQHSLIRNHVDGFYLPWKFQDEQSTFEVNHTGKLICDDLQVAKEMAVNGAGIAYLPYSIVGGSIDNGELSPLLAEYINQDKRMLLVYKERQYLPLKSQLFLQFIRERKGEFEVLLAP</sequence>
<proteinExistence type="inferred from homology"/>
<evidence type="ECO:0000256" key="1">
    <source>
        <dbReference type="ARBA" id="ARBA00009437"/>
    </source>
</evidence>
<dbReference type="AlphaFoldDB" id="A0AA37TMP6"/>
<keyword evidence="7" id="KW-1185">Reference proteome</keyword>
<dbReference type="SUPFAM" id="SSF53850">
    <property type="entry name" value="Periplasmic binding protein-like II"/>
    <property type="match status" value="1"/>
</dbReference>
<feature type="domain" description="HTH lysR-type" evidence="5">
    <location>
        <begin position="7"/>
        <end position="64"/>
    </location>
</feature>
<evidence type="ECO:0000313" key="7">
    <source>
        <dbReference type="Proteomes" id="UP001157439"/>
    </source>
</evidence>
<dbReference type="FunFam" id="1.10.10.10:FF:000001">
    <property type="entry name" value="LysR family transcriptional regulator"/>
    <property type="match status" value="1"/>
</dbReference>
<dbReference type="Gene3D" id="3.40.190.290">
    <property type="match status" value="1"/>
</dbReference>
<reference evidence="6 7" key="1">
    <citation type="journal article" date="2014" name="Int. J. Syst. Evol. Microbiol.">
        <title>Complete genome sequence of Corynebacterium casei LMG S-19264T (=DSM 44701T), isolated from a smear-ripened cheese.</title>
        <authorList>
            <consortium name="US DOE Joint Genome Institute (JGI-PGF)"/>
            <person name="Walter F."/>
            <person name="Albersmeier A."/>
            <person name="Kalinowski J."/>
            <person name="Ruckert C."/>
        </authorList>
    </citation>
    <scope>NUCLEOTIDE SEQUENCE [LARGE SCALE GENOMIC DNA]</scope>
    <source>
        <strain evidence="6 7">NBRC 112785</strain>
    </source>
</reference>
<comment type="similarity">
    <text evidence="1">Belongs to the LysR transcriptional regulatory family.</text>
</comment>
<evidence type="ECO:0000313" key="6">
    <source>
        <dbReference type="EMBL" id="GLS84449.1"/>
    </source>
</evidence>
<evidence type="ECO:0000259" key="5">
    <source>
        <dbReference type="PROSITE" id="PS50931"/>
    </source>
</evidence>
<dbReference type="InterPro" id="IPR058163">
    <property type="entry name" value="LysR-type_TF_proteobact-type"/>
</dbReference>
<dbReference type="InterPro" id="IPR000847">
    <property type="entry name" value="LysR_HTH_N"/>
</dbReference>
<dbReference type="InterPro" id="IPR036390">
    <property type="entry name" value="WH_DNA-bd_sf"/>
</dbReference>
<name>A0AA37TMP6_9GAMM</name>
<evidence type="ECO:0000256" key="2">
    <source>
        <dbReference type="ARBA" id="ARBA00023015"/>
    </source>
</evidence>
<dbReference type="Proteomes" id="UP001157439">
    <property type="component" value="Unassembled WGS sequence"/>
</dbReference>
<keyword evidence="2" id="KW-0805">Transcription regulation</keyword>
<protein>
    <submittedName>
        <fullName evidence="6">LysR family transcriptional regulator</fullName>
    </submittedName>
</protein>
<dbReference type="InterPro" id="IPR005119">
    <property type="entry name" value="LysR_subst-bd"/>
</dbReference>
<accession>A0AA37TMP6</accession>
<dbReference type="CDD" id="cd08422">
    <property type="entry name" value="PBP2_CrgA_like"/>
    <property type="match status" value="1"/>
</dbReference>
<dbReference type="Gene3D" id="1.10.10.10">
    <property type="entry name" value="Winged helix-like DNA-binding domain superfamily/Winged helix DNA-binding domain"/>
    <property type="match status" value="1"/>
</dbReference>
<dbReference type="Pfam" id="PF00126">
    <property type="entry name" value="HTH_1"/>
    <property type="match status" value="1"/>
</dbReference>
<keyword evidence="3" id="KW-0238">DNA-binding</keyword>
<evidence type="ECO:0000256" key="3">
    <source>
        <dbReference type="ARBA" id="ARBA00023125"/>
    </source>
</evidence>
<dbReference type="GO" id="GO:0043565">
    <property type="term" value="F:sequence-specific DNA binding"/>
    <property type="evidence" value="ECO:0007669"/>
    <property type="project" value="TreeGrafter"/>
</dbReference>
<comment type="caution">
    <text evidence="6">The sequence shown here is derived from an EMBL/GenBank/DDBJ whole genome shotgun (WGS) entry which is preliminary data.</text>
</comment>
<dbReference type="InterPro" id="IPR036388">
    <property type="entry name" value="WH-like_DNA-bd_sf"/>
</dbReference>
<dbReference type="GO" id="GO:0006351">
    <property type="term" value="P:DNA-templated transcription"/>
    <property type="evidence" value="ECO:0007669"/>
    <property type="project" value="TreeGrafter"/>
</dbReference>
<dbReference type="SUPFAM" id="SSF46785">
    <property type="entry name" value="Winged helix' DNA-binding domain"/>
    <property type="match status" value="1"/>
</dbReference>
<dbReference type="PANTHER" id="PTHR30537">
    <property type="entry name" value="HTH-TYPE TRANSCRIPTIONAL REGULATOR"/>
    <property type="match status" value="1"/>
</dbReference>
<dbReference type="EMBL" id="BSPO01000003">
    <property type="protein sequence ID" value="GLS84449.1"/>
    <property type="molecule type" value="Genomic_DNA"/>
</dbReference>